<feature type="compositionally biased region" description="Basic and acidic residues" evidence="1">
    <location>
        <begin position="147"/>
        <end position="216"/>
    </location>
</feature>
<accession>A0AAV1F9S4</accession>
<evidence type="ECO:0000313" key="2">
    <source>
        <dbReference type="EMBL" id="CAJ1057808.1"/>
    </source>
</evidence>
<reference evidence="2" key="1">
    <citation type="submission" date="2023-08" db="EMBL/GenBank/DDBJ databases">
        <authorList>
            <person name="Alioto T."/>
            <person name="Alioto T."/>
            <person name="Gomez Garrido J."/>
        </authorList>
    </citation>
    <scope>NUCLEOTIDE SEQUENCE</scope>
</reference>
<evidence type="ECO:0000313" key="3">
    <source>
        <dbReference type="Proteomes" id="UP001178508"/>
    </source>
</evidence>
<dbReference type="EMBL" id="OY660869">
    <property type="protein sequence ID" value="CAJ1057808.1"/>
    <property type="molecule type" value="Genomic_DNA"/>
</dbReference>
<feature type="region of interest" description="Disordered" evidence="1">
    <location>
        <begin position="1"/>
        <end position="21"/>
    </location>
</feature>
<name>A0AAV1F9S4_XYRNO</name>
<organism evidence="2 3">
    <name type="scientific">Xyrichtys novacula</name>
    <name type="common">Pearly razorfish</name>
    <name type="synonym">Hemipteronotus novacula</name>
    <dbReference type="NCBI Taxonomy" id="13765"/>
    <lineage>
        <taxon>Eukaryota</taxon>
        <taxon>Metazoa</taxon>
        <taxon>Chordata</taxon>
        <taxon>Craniata</taxon>
        <taxon>Vertebrata</taxon>
        <taxon>Euteleostomi</taxon>
        <taxon>Actinopterygii</taxon>
        <taxon>Neopterygii</taxon>
        <taxon>Teleostei</taxon>
        <taxon>Neoteleostei</taxon>
        <taxon>Acanthomorphata</taxon>
        <taxon>Eupercaria</taxon>
        <taxon>Labriformes</taxon>
        <taxon>Labridae</taxon>
        <taxon>Xyrichtys</taxon>
    </lineage>
</organism>
<gene>
    <name evidence="2" type="ORF">XNOV1_A025573</name>
</gene>
<dbReference type="Proteomes" id="UP001178508">
    <property type="component" value="Chromosome 6"/>
</dbReference>
<proteinExistence type="predicted"/>
<sequence length="240" mass="28920">METAGSSVKHEQKSAHKWTDEDTERLIRWRGQNEALFTGRRNAALKGFEAFIKEHGLEGQVDPSFPMKKWENLKQKYKVLKAPPMGVSTEGGEATAANWKWFNIMDEVMRDRPATTPPNLITSSITPAAVASPPNPPSESPPVRVRRTSDSRSREWFEEWVKEFEERGDERIRQAEERERRAEERERQEKREMEERWVRREREWREEERRNTDRREREWMDRRAMEERRERERKERGRVE</sequence>
<evidence type="ECO:0000256" key="1">
    <source>
        <dbReference type="SAM" id="MobiDB-lite"/>
    </source>
</evidence>
<feature type="region of interest" description="Disordered" evidence="1">
    <location>
        <begin position="124"/>
        <end position="216"/>
    </location>
</feature>
<protein>
    <submittedName>
        <fullName evidence="2">Uncharacterized protein LOC122971204</fullName>
    </submittedName>
</protein>
<keyword evidence="3" id="KW-1185">Reference proteome</keyword>
<feature type="compositionally biased region" description="Basic and acidic residues" evidence="1">
    <location>
        <begin position="8"/>
        <end position="21"/>
    </location>
</feature>
<dbReference type="AlphaFoldDB" id="A0AAV1F9S4"/>